<dbReference type="FunFam" id="2.60.34.10:FF:000012">
    <property type="entry name" value="Heat shock 70 kDa protein"/>
    <property type="match status" value="1"/>
</dbReference>
<dbReference type="Pfam" id="PF00012">
    <property type="entry name" value="HSP70"/>
    <property type="match status" value="1"/>
</dbReference>
<dbReference type="PRINTS" id="PR00301">
    <property type="entry name" value="HEATSHOCK70"/>
</dbReference>
<comment type="similarity">
    <text evidence="1 4">Belongs to the heat shock protein 70 family.</text>
</comment>
<keyword evidence="6" id="KW-1185">Reference proteome</keyword>
<dbReference type="Proteomes" id="UP000449547">
    <property type="component" value="Unassembled WGS sequence"/>
</dbReference>
<dbReference type="Gene3D" id="1.20.1270.10">
    <property type="match status" value="1"/>
</dbReference>
<dbReference type="FunFam" id="3.90.640.10:FF:000010">
    <property type="entry name" value="heat shock 70 kDa protein 14"/>
    <property type="match status" value="1"/>
</dbReference>
<evidence type="ECO:0000256" key="2">
    <source>
        <dbReference type="ARBA" id="ARBA00022741"/>
    </source>
</evidence>
<evidence type="ECO:0008006" key="7">
    <source>
        <dbReference type="Google" id="ProtNLM"/>
    </source>
</evidence>
<accession>A0A642UIS3</accession>
<dbReference type="VEuPathDB" id="FungiDB:DIURU_004080"/>
<dbReference type="InterPro" id="IPR013126">
    <property type="entry name" value="Hsp_70_fam"/>
</dbReference>
<dbReference type="RefSeq" id="XP_034011101.1">
    <property type="nucleotide sequence ID" value="XM_034156914.1"/>
</dbReference>
<dbReference type="PROSITE" id="PS01036">
    <property type="entry name" value="HSP70_3"/>
    <property type="match status" value="1"/>
</dbReference>
<dbReference type="OrthoDB" id="2401965at2759"/>
<sequence>MTHAIGIDLGTTNSCVAHFARDRCDILANDVGNRTTPSVVAFTAAERLVGEAAISQAPINPANTVFGSKRVIGRKFDDAEVQEDLKYFPFEVANHWGNPVFNVHHLGQPKSVTPEEIAAMVLTKMKQTAEAYVDGDVTAVVITVPAYFNGAQRQATIDAATLAGLKVLRIINEPTAAAIAYGVDNQLVGSKTVLIFDLGGGTFDVSLVAIDGGVYQVKATAGDTHLGGEDFTNRLVDYFVDEFERKTGKIVTGNNRATRRLAVVCERLKRELSASVHALCQIDYFCDGIDLDSSITRGHFEALCHDDFKTTITLVDKVLVDAGIDKAQVDEVVLVGGSTRIPKVQEMLSTYFDGKPLTKSINPDEVVAYGAAVQAAVLVGDPSSQIQHLKLMDITPLSLGIDLEGRIMAPVIPRNTPLPIKRSKIFTTSYDKQTAIEFRVFEGERKINDNNHLLGEFELFEIPPAPKGMPDIDVSFEMDTNGILNVAAVDKGTGNTQSLTITHDRGRLSDDEIAQIVADAAKYREADDAEAIRIGAKNRLASLAYSLKNSLNDELKGILTPGNYKTLNQITSKTISWLDGSQAATTTEYVNRYNKLHQVANRIVPKASP</sequence>
<comment type="caution">
    <text evidence="5">The sequence shown here is derived from an EMBL/GenBank/DDBJ whole genome shotgun (WGS) entry which is preliminary data.</text>
</comment>
<dbReference type="FunFam" id="3.30.420.40:FF:000004">
    <property type="entry name" value="Molecular chaperone DnaK"/>
    <property type="match status" value="1"/>
</dbReference>
<proteinExistence type="inferred from homology"/>
<dbReference type="SUPFAM" id="SSF100934">
    <property type="entry name" value="Heat shock protein 70kD (HSP70), C-terminal subdomain"/>
    <property type="match status" value="1"/>
</dbReference>
<dbReference type="PROSITE" id="PS00329">
    <property type="entry name" value="HSP70_2"/>
    <property type="match status" value="1"/>
</dbReference>
<dbReference type="AlphaFoldDB" id="A0A642UIS3"/>
<dbReference type="GO" id="GO:0140662">
    <property type="term" value="F:ATP-dependent protein folding chaperone"/>
    <property type="evidence" value="ECO:0007669"/>
    <property type="project" value="InterPro"/>
</dbReference>
<dbReference type="FunFam" id="3.30.30.30:FF:000001">
    <property type="entry name" value="heat shock 70 kDa protein-like"/>
    <property type="match status" value="1"/>
</dbReference>
<dbReference type="SUPFAM" id="SSF100920">
    <property type="entry name" value="Heat shock protein 70kD (HSP70), peptide-binding domain"/>
    <property type="match status" value="1"/>
</dbReference>
<protein>
    <recommendedName>
        <fullName evidence="7">Heat shock protein 70</fullName>
    </recommendedName>
</protein>
<keyword evidence="3 4" id="KW-0067">ATP-binding</keyword>
<evidence type="ECO:0000313" key="6">
    <source>
        <dbReference type="Proteomes" id="UP000449547"/>
    </source>
</evidence>
<dbReference type="Gene3D" id="2.60.34.10">
    <property type="entry name" value="Substrate Binding Domain Of DNAk, Chain A, domain 1"/>
    <property type="match status" value="1"/>
</dbReference>
<dbReference type="InterPro" id="IPR029048">
    <property type="entry name" value="HSP70_C_sf"/>
</dbReference>
<dbReference type="GO" id="GO:0005524">
    <property type="term" value="F:ATP binding"/>
    <property type="evidence" value="ECO:0007669"/>
    <property type="project" value="UniProtKB-KW"/>
</dbReference>
<dbReference type="PANTHER" id="PTHR19375">
    <property type="entry name" value="HEAT SHOCK PROTEIN 70KDA"/>
    <property type="match status" value="1"/>
</dbReference>
<evidence type="ECO:0000256" key="1">
    <source>
        <dbReference type="ARBA" id="ARBA00007381"/>
    </source>
</evidence>
<dbReference type="InterPro" id="IPR018181">
    <property type="entry name" value="Heat_shock_70_CS"/>
</dbReference>
<gene>
    <name evidence="5" type="ORF">DIURU_004080</name>
</gene>
<dbReference type="InterPro" id="IPR043129">
    <property type="entry name" value="ATPase_NBD"/>
</dbReference>
<evidence type="ECO:0000313" key="5">
    <source>
        <dbReference type="EMBL" id="KAA8899823.1"/>
    </source>
</evidence>
<dbReference type="Gene3D" id="3.90.640.10">
    <property type="entry name" value="Actin, Chain A, domain 4"/>
    <property type="match status" value="1"/>
</dbReference>
<dbReference type="EMBL" id="SWFT01000120">
    <property type="protein sequence ID" value="KAA8899823.1"/>
    <property type="molecule type" value="Genomic_DNA"/>
</dbReference>
<keyword evidence="2 4" id="KW-0547">Nucleotide-binding</keyword>
<dbReference type="PROSITE" id="PS00297">
    <property type="entry name" value="HSP70_1"/>
    <property type="match status" value="1"/>
</dbReference>
<reference evidence="5 6" key="1">
    <citation type="submission" date="2019-07" db="EMBL/GenBank/DDBJ databases">
        <title>Genome assembly of two rare yeast pathogens: Diutina rugosa and Trichomonascus ciferrii.</title>
        <authorList>
            <person name="Mixao V."/>
            <person name="Saus E."/>
            <person name="Hansen A."/>
            <person name="Lass-Flor C."/>
            <person name="Gabaldon T."/>
        </authorList>
    </citation>
    <scope>NUCLEOTIDE SEQUENCE [LARGE SCALE GENOMIC DNA]</scope>
    <source>
        <strain evidence="5 6">CBS 613</strain>
    </source>
</reference>
<evidence type="ECO:0000256" key="4">
    <source>
        <dbReference type="RuleBase" id="RU003322"/>
    </source>
</evidence>
<dbReference type="Gene3D" id="3.30.420.40">
    <property type="match status" value="2"/>
</dbReference>
<organism evidence="5 6">
    <name type="scientific">Diutina rugosa</name>
    <name type="common">Yeast</name>
    <name type="synonym">Candida rugosa</name>
    <dbReference type="NCBI Taxonomy" id="5481"/>
    <lineage>
        <taxon>Eukaryota</taxon>
        <taxon>Fungi</taxon>
        <taxon>Dikarya</taxon>
        <taxon>Ascomycota</taxon>
        <taxon>Saccharomycotina</taxon>
        <taxon>Pichiomycetes</taxon>
        <taxon>Debaryomycetaceae</taxon>
        <taxon>Diutina</taxon>
    </lineage>
</organism>
<evidence type="ECO:0000256" key="3">
    <source>
        <dbReference type="ARBA" id="ARBA00022840"/>
    </source>
</evidence>
<dbReference type="SUPFAM" id="SSF53067">
    <property type="entry name" value="Actin-like ATPase domain"/>
    <property type="match status" value="2"/>
</dbReference>
<dbReference type="Gene3D" id="3.30.30.30">
    <property type="match status" value="1"/>
</dbReference>
<dbReference type="GeneID" id="54782731"/>
<name>A0A642UIS3_DIURU</name>
<dbReference type="InterPro" id="IPR029047">
    <property type="entry name" value="HSP70_peptide-bd_sf"/>
</dbReference>